<feature type="domain" description="HTH tetR-type" evidence="5">
    <location>
        <begin position="5"/>
        <end position="65"/>
    </location>
</feature>
<dbReference type="SUPFAM" id="SSF48498">
    <property type="entry name" value="Tetracyclin repressor-like, C-terminal domain"/>
    <property type="match status" value="1"/>
</dbReference>
<evidence type="ECO:0000256" key="4">
    <source>
        <dbReference type="PROSITE-ProRule" id="PRU00335"/>
    </source>
</evidence>
<dbReference type="GO" id="GO:0003677">
    <property type="term" value="F:DNA binding"/>
    <property type="evidence" value="ECO:0007669"/>
    <property type="project" value="UniProtKB-UniRule"/>
</dbReference>
<accession>A0A1Y0I7J1</accession>
<protein>
    <submittedName>
        <fullName evidence="6">TetR family transcriptional regulator</fullName>
    </submittedName>
</protein>
<evidence type="ECO:0000313" key="7">
    <source>
        <dbReference type="Proteomes" id="UP000196027"/>
    </source>
</evidence>
<dbReference type="KEGG" id="ome:OLMES_1325"/>
<reference evidence="6 7" key="1">
    <citation type="submission" date="2017-05" db="EMBL/GenBank/DDBJ databases">
        <title>Genomic insights into alkan degradation activity of Oleiphilus messinensis.</title>
        <authorList>
            <person name="Kozyavkin S.A."/>
            <person name="Slesarev A.I."/>
            <person name="Golyshin P.N."/>
            <person name="Korzhenkov A."/>
            <person name="Golyshina O.N."/>
            <person name="Toshchakov S.V."/>
        </authorList>
    </citation>
    <scope>NUCLEOTIDE SEQUENCE [LARGE SCALE GENOMIC DNA]</scope>
    <source>
        <strain evidence="6 7">ME102</strain>
    </source>
</reference>
<dbReference type="PROSITE" id="PS50977">
    <property type="entry name" value="HTH_TETR_2"/>
    <property type="match status" value="1"/>
</dbReference>
<organism evidence="6 7">
    <name type="scientific">Oleiphilus messinensis</name>
    <dbReference type="NCBI Taxonomy" id="141451"/>
    <lineage>
        <taxon>Bacteria</taxon>
        <taxon>Pseudomonadati</taxon>
        <taxon>Pseudomonadota</taxon>
        <taxon>Gammaproteobacteria</taxon>
        <taxon>Oceanospirillales</taxon>
        <taxon>Oleiphilaceae</taxon>
        <taxon>Oleiphilus</taxon>
    </lineage>
</organism>
<dbReference type="PANTHER" id="PTHR47506:SF8">
    <property type="entry name" value="REPRESSOR OF PUTATIVE XENOBIOTIC REDUCTASE TETR FAMILY-RELATED"/>
    <property type="match status" value="1"/>
</dbReference>
<gene>
    <name evidence="6" type="ORF">OLMES_1325</name>
</gene>
<sequence length="196" mass="22248">MKRAQFDHDEVLQRAVQVFWRHGYHATSMQQIFAATGLKPGSLYLAYGNKASLFSAALDSYAQLNIAKLDQMITRSENIEAGICNFLYMLIEEAQAEDYQGCFLVNCQLELAANADELHGRVTQHLQTVERKFAGYLRQTHHQDTAESLAACIMVQIFGLRVYSYLCNSKQQLIDTVQKGLPWLQWPSAETAEKTH</sequence>
<feature type="DNA-binding region" description="H-T-H motif" evidence="4">
    <location>
        <begin position="28"/>
        <end position="47"/>
    </location>
</feature>
<keyword evidence="7" id="KW-1185">Reference proteome</keyword>
<evidence type="ECO:0000256" key="3">
    <source>
        <dbReference type="ARBA" id="ARBA00023163"/>
    </source>
</evidence>
<dbReference type="Proteomes" id="UP000196027">
    <property type="component" value="Chromosome"/>
</dbReference>
<dbReference type="Pfam" id="PF00440">
    <property type="entry name" value="TetR_N"/>
    <property type="match status" value="1"/>
</dbReference>
<keyword evidence="3" id="KW-0804">Transcription</keyword>
<dbReference type="EMBL" id="CP021425">
    <property type="protein sequence ID" value="ARU55404.1"/>
    <property type="molecule type" value="Genomic_DNA"/>
</dbReference>
<keyword evidence="1" id="KW-0805">Transcription regulation</keyword>
<dbReference type="InterPro" id="IPR001647">
    <property type="entry name" value="HTH_TetR"/>
</dbReference>
<evidence type="ECO:0000256" key="2">
    <source>
        <dbReference type="ARBA" id="ARBA00023125"/>
    </source>
</evidence>
<dbReference type="Gene3D" id="1.10.10.60">
    <property type="entry name" value="Homeodomain-like"/>
    <property type="match status" value="1"/>
</dbReference>
<evidence type="ECO:0000259" key="5">
    <source>
        <dbReference type="PROSITE" id="PS50977"/>
    </source>
</evidence>
<dbReference type="AlphaFoldDB" id="A0A1Y0I7J1"/>
<dbReference type="InterPro" id="IPR036271">
    <property type="entry name" value="Tet_transcr_reg_TetR-rel_C_sf"/>
</dbReference>
<keyword evidence="2 4" id="KW-0238">DNA-binding</keyword>
<dbReference type="OrthoDB" id="270177at2"/>
<dbReference type="SUPFAM" id="SSF46689">
    <property type="entry name" value="Homeodomain-like"/>
    <property type="match status" value="1"/>
</dbReference>
<dbReference type="RefSeq" id="WP_087460517.1">
    <property type="nucleotide sequence ID" value="NZ_CP021425.1"/>
</dbReference>
<evidence type="ECO:0000313" key="6">
    <source>
        <dbReference type="EMBL" id="ARU55404.1"/>
    </source>
</evidence>
<name>A0A1Y0I7J1_9GAMM</name>
<dbReference type="Gene3D" id="1.10.357.10">
    <property type="entry name" value="Tetracycline Repressor, domain 2"/>
    <property type="match status" value="1"/>
</dbReference>
<dbReference type="InterPro" id="IPR009057">
    <property type="entry name" value="Homeodomain-like_sf"/>
</dbReference>
<proteinExistence type="predicted"/>
<dbReference type="PANTHER" id="PTHR47506">
    <property type="entry name" value="TRANSCRIPTIONAL REGULATORY PROTEIN"/>
    <property type="match status" value="1"/>
</dbReference>
<evidence type="ECO:0000256" key="1">
    <source>
        <dbReference type="ARBA" id="ARBA00023015"/>
    </source>
</evidence>